<evidence type="ECO:0000256" key="1">
    <source>
        <dbReference type="ARBA" id="ARBA00004496"/>
    </source>
</evidence>
<protein>
    <recommendedName>
        <fullName evidence="9">Polyadenylate-binding protein</fullName>
        <shortName evidence="9">PABP</shortName>
    </recommendedName>
</protein>
<dbReference type="InterPro" id="IPR045305">
    <property type="entry name" value="RRM2_I_PABPs"/>
</dbReference>
<comment type="function">
    <text evidence="6">Binds and protects the poly(A) tail of mRNA with or without an AU-rich element (ARE) and prevents mRNA deadenylation. Stimulates the translation of mRNAs to which it is bound during early development.</text>
</comment>
<dbReference type="SMART" id="SM00360">
    <property type="entry name" value="RRM"/>
    <property type="match status" value="4"/>
</dbReference>
<feature type="compositionally biased region" description="Polar residues" evidence="10">
    <location>
        <begin position="468"/>
        <end position="481"/>
    </location>
</feature>
<comment type="function">
    <text evidence="9">Binds the poly(A) tail of mRNA.</text>
</comment>
<dbReference type="Pfam" id="PF00658">
    <property type="entry name" value="MLLE"/>
    <property type="match status" value="1"/>
</dbReference>
<comment type="similarity">
    <text evidence="2 9">Belongs to the polyadenylate-binding protein type-1 family.</text>
</comment>
<dbReference type="InterPro" id="IPR034364">
    <property type="entry name" value="PABP_RRM1"/>
</dbReference>
<dbReference type="SMART" id="SM00361">
    <property type="entry name" value="RRM_1"/>
    <property type="match status" value="3"/>
</dbReference>
<keyword evidence="4" id="KW-0677">Repeat</keyword>
<feature type="domain" description="PABC" evidence="12">
    <location>
        <begin position="530"/>
        <end position="607"/>
    </location>
</feature>
<dbReference type="FunFam" id="3.30.70.330:FF:000003">
    <property type="entry name" value="Polyadenylate-binding protein"/>
    <property type="match status" value="1"/>
</dbReference>
<evidence type="ECO:0000256" key="7">
    <source>
        <dbReference type="ARBA" id="ARBA00066197"/>
    </source>
</evidence>
<gene>
    <name evidence="13" type="ORF">JOB18_026207</name>
</gene>
<keyword evidence="3 9" id="KW-0963">Cytoplasm</keyword>
<dbReference type="PROSITE" id="PS51309">
    <property type="entry name" value="PABC"/>
    <property type="match status" value="1"/>
</dbReference>
<evidence type="ECO:0000259" key="12">
    <source>
        <dbReference type="PROSITE" id="PS51309"/>
    </source>
</evidence>
<dbReference type="EMBL" id="JAGKHQ010000917">
    <property type="protein sequence ID" value="KAG7463194.1"/>
    <property type="molecule type" value="Genomic_DNA"/>
</dbReference>
<keyword evidence="14" id="KW-1185">Reference proteome</keyword>
<evidence type="ECO:0000256" key="9">
    <source>
        <dbReference type="RuleBase" id="RU362004"/>
    </source>
</evidence>
<evidence type="ECO:0000256" key="4">
    <source>
        <dbReference type="ARBA" id="ARBA00022737"/>
    </source>
</evidence>
<dbReference type="SMART" id="SM00517">
    <property type="entry name" value="PolyA"/>
    <property type="match status" value="1"/>
</dbReference>
<feature type="domain" description="RRM" evidence="11">
    <location>
        <begin position="294"/>
        <end position="370"/>
    </location>
</feature>
<feature type="domain" description="RRM" evidence="11">
    <location>
        <begin position="11"/>
        <end position="89"/>
    </location>
</feature>
<comment type="subunit">
    <text evidence="7">Interacts with dazl in an RNA-independent manner. The C-terminus can self-associate and also interact with the C-terminus of pabpc1, independently of RNA. RRM 1 and RRM 2 interact with both eif4g1 and paip1, and the C-terminus also interacts with paip1. Prior to oocyte maturation, found in a complex with dazl and pum2 proteins and spdy1 mRNA; pum2 dissociates from the complex during maturation. Interacts with the translation termination factor sup35/erf3.</text>
</comment>
<evidence type="ECO:0000256" key="10">
    <source>
        <dbReference type="SAM" id="MobiDB-lite"/>
    </source>
</evidence>
<dbReference type="CDD" id="cd12379">
    <property type="entry name" value="RRM2_I_PABPs"/>
    <property type="match status" value="1"/>
</dbReference>
<dbReference type="InterPro" id="IPR002004">
    <property type="entry name" value="PABP_HYD_C"/>
</dbReference>
<dbReference type="AlphaFoldDB" id="A0AAV6PJM5"/>
<reference evidence="13 14" key="1">
    <citation type="journal article" date="2021" name="Sci. Rep.">
        <title>Chromosome anchoring in Senegalese sole (Solea senegalensis) reveals sex-associated markers and genome rearrangements in flatfish.</title>
        <authorList>
            <person name="Guerrero-Cozar I."/>
            <person name="Gomez-Garrido J."/>
            <person name="Berbel C."/>
            <person name="Martinez-Blanch J.F."/>
            <person name="Alioto T."/>
            <person name="Claros M.G."/>
            <person name="Gagnaire P.A."/>
            <person name="Manchado M."/>
        </authorList>
    </citation>
    <scope>NUCLEOTIDE SEQUENCE [LARGE SCALE GENOMIC DNA]</scope>
    <source>
        <strain evidence="13">Sse05_10M</strain>
    </source>
</reference>
<evidence type="ECO:0000256" key="8">
    <source>
        <dbReference type="PROSITE-ProRule" id="PRU00176"/>
    </source>
</evidence>
<dbReference type="NCBIfam" id="TIGR01628">
    <property type="entry name" value="PABP-1234"/>
    <property type="match status" value="1"/>
</dbReference>
<feature type="domain" description="RRM" evidence="11">
    <location>
        <begin position="191"/>
        <end position="268"/>
    </location>
</feature>
<organism evidence="13 14">
    <name type="scientific">Solea senegalensis</name>
    <name type="common">Senegalese sole</name>
    <dbReference type="NCBI Taxonomy" id="28829"/>
    <lineage>
        <taxon>Eukaryota</taxon>
        <taxon>Metazoa</taxon>
        <taxon>Chordata</taxon>
        <taxon>Craniata</taxon>
        <taxon>Vertebrata</taxon>
        <taxon>Euteleostomi</taxon>
        <taxon>Actinopterygii</taxon>
        <taxon>Neopterygii</taxon>
        <taxon>Teleostei</taxon>
        <taxon>Neoteleostei</taxon>
        <taxon>Acanthomorphata</taxon>
        <taxon>Carangaria</taxon>
        <taxon>Pleuronectiformes</taxon>
        <taxon>Pleuronectoidei</taxon>
        <taxon>Soleidae</taxon>
        <taxon>Solea</taxon>
    </lineage>
</organism>
<feature type="domain" description="RRM" evidence="11">
    <location>
        <begin position="99"/>
        <end position="175"/>
    </location>
</feature>
<evidence type="ECO:0000313" key="13">
    <source>
        <dbReference type="EMBL" id="KAG7463194.1"/>
    </source>
</evidence>
<dbReference type="FunFam" id="3.30.70.330:FF:000042">
    <property type="entry name" value="Polyadenylate-binding protein"/>
    <property type="match status" value="1"/>
</dbReference>
<feature type="region of interest" description="Disordered" evidence="10">
    <location>
        <begin position="433"/>
        <end position="492"/>
    </location>
</feature>
<dbReference type="GO" id="GO:0003723">
    <property type="term" value="F:RNA binding"/>
    <property type="evidence" value="ECO:0007669"/>
    <property type="project" value="UniProtKB-UniRule"/>
</dbReference>
<evidence type="ECO:0000256" key="3">
    <source>
        <dbReference type="ARBA" id="ARBA00022490"/>
    </source>
</evidence>
<sequence length="627" mass="69620">MNTATGSYPMASLYVGDLHPDITEAMLYEKFSPAGPVLSIRVCRDMITRRSLGYAYVNFSQPADAERALDTMNFDVVKGKPIRIMWSQRDPSLRKSGVGNVFIKNLDKSIDNKALYDTFSAFGNILSCKVVCDENGSKGYAFVHFETQDAADRAIEKMNGMLLNDRKVFVGRFKSRKEREAELGAKAKEFTNVYIKNFGDDMTDEQLKELFDKYGKTLSVKVMTDPTGKSRGFGFVSYEKHEDANKAVEDMNGTELNGKTVFVGRAQKKMERQAELKRKFELLKQERISRYQGVNLYIKNLDDTIDDEKLRKEFSPFGSITSAKVMLEEGRSKGFGFVCFSSPEEATKAVTEMNGRIVGSKPLYVALAQRKEERKAHLTNQYMQRIAGMRAMPANAIINQFQPTSGYFMPAVPQAQNRTTYYAPNQLAQMRPNPRWQQQGGRGQGGFQGMPSSLRQPGPRANLRHMSPGSNTQGPRATGQTMAPRPSMGVPGPRAMPPYKYATGVRNPNPQVVQPIALQQTQPAVHVQGQEPLTASMLAAAPPQEQKQMLGERLFPLIQAMHANLAGKITGMLLEIDNSELLHMLESHESLRSKVEEAVAVLQAHQAKKDATQKVGGMASTPAAATS</sequence>
<evidence type="ECO:0000256" key="2">
    <source>
        <dbReference type="ARBA" id="ARBA00008557"/>
    </source>
</evidence>
<dbReference type="PROSITE" id="PS50102">
    <property type="entry name" value="RRM"/>
    <property type="match status" value="4"/>
</dbReference>
<evidence type="ECO:0000313" key="14">
    <source>
        <dbReference type="Proteomes" id="UP000693946"/>
    </source>
</evidence>
<dbReference type="GO" id="GO:0010628">
    <property type="term" value="P:positive regulation of gene expression"/>
    <property type="evidence" value="ECO:0007669"/>
    <property type="project" value="UniProtKB-ARBA"/>
</dbReference>
<proteinExistence type="inferred from homology"/>
<dbReference type="Proteomes" id="UP000693946">
    <property type="component" value="Unassembled WGS sequence"/>
</dbReference>
<dbReference type="FunFam" id="1.10.1900.10:FF:000001">
    <property type="entry name" value="Polyadenylate-binding protein"/>
    <property type="match status" value="1"/>
</dbReference>
<name>A0AAV6PJM5_SOLSE</name>
<comment type="caution">
    <text evidence="13">The sequence shown here is derived from an EMBL/GenBank/DDBJ whole genome shotgun (WGS) entry which is preliminary data.</text>
</comment>
<keyword evidence="5 8" id="KW-0694">RNA-binding</keyword>
<dbReference type="GO" id="GO:0005737">
    <property type="term" value="C:cytoplasm"/>
    <property type="evidence" value="ECO:0007669"/>
    <property type="project" value="UniProtKB-SubCell"/>
</dbReference>
<accession>A0AAV6PJM5</accession>
<evidence type="ECO:0000259" key="11">
    <source>
        <dbReference type="PROSITE" id="PS50102"/>
    </source>
</evidence>
<dbReference type="FunFam" id="3.30.70.330:FF:000021">
    <property type="entry name" value="Polyadenylate-binding protein"/>
    <property type="match status" value="1"/>
</dbReference>
<evidence type="ECO:0000256" key="5">
    <source>
        <dbReference type="ARBA" id="ARBA00022884"/>
    </source>
</evidence>
<dbReference type="InterPro" id="IPR000504">
    <property type="entry name" value="RRM_dom"/>
</dbReference>
<dbReference type="InterPro" id="IPR003954">
    <property type="entry name" value="RRM_euk-type"/>
</dbReference>
<comment type="subcellular location">
    <subcellularLocation>
        <location evidence="1 9">Cytoplasm</location>
    </subcellularLocation>
</comment>
<dbReference type="PANTHER" id="PTHR24012">
    <property type="entry name" value="RNA BINDING PROTEIN"/>
    <property type="match status" value="1"/>
</dbReference>
<evidence type="ECO:0000256" key="6">
    <source>
        <dbReference type="ARBA" id="ARBA00057784"/>
    </source>
</evidence>
<dbReference type="Pfam" id="PF00076">
    <property type="entry name" value="RRM_1"/>
    <property type="match status" value="4"/>
</dbReference>
<dbReference type="FunFam" id="3.30.70.330:FF:000049">
    <property type="entry name" value="Polyadenylate-binding protein"/>
    <property type="match status" value="1"/>
</dbReference>
<dbReference type="InterPro" id="IPR006515">
    <property type="entry name" value="PABP_1234"/>
</dbReference>
<dbReference type="CDD" id="cd12380">
    <property type="entry name" value="RRM3_I_PABPs"/>
    <property type="match status" value="1"/>
</dbReference>
<dbReference type="CDD" id="cd12378">
    <property type="entry name" value="RRM1_I_PABPs"/>
    <property type="match status" value="1"/>
</dbReference>
<dbReference type="CDD" id="cd12381">
    <property type="entry name" value="RRM4_I_PABPs"/>
    <property type="match status" value="1"/>
</dbReference>